<dbReference type="Gramene" id="TraesJUL4B03G02364300.1">
    <property type="protein sequence ID" value="TraesJUL4B03G02364300.1"/>
    <property type="gene ID" value="TraesJUL4B03G02364300"/>
</dbReference>
<feature type="chain" id="PRO_5043175843" description="Proline-rich protein" evidence="2">
    <location>
        <begin position="25"/>
        <end position="261"/>
    </location>
</feature>
<name>A0A3B6IT01_WHEAT</name>
<evidence type="ECO:0000313" key="3">
    <source>
        <dbReference type="EnsemblPlants" id="TraesCS4B02G226000.1"/>
    </source>
</evidence>
<dbReference type="STRING" id="4565.A0A3B6IT01"/>
<dbReference type="Gramene" id="TraesLDM4B03G02346130.1">
    <property type="protein sequence ID" value="TraesLDM4B03G02346130.1"/>
    <property type="gene ID" value="TraesLDM4B03G02346130"/>
</dbReference>
<dbReference type="Gramene" id="TraesARI4B03G02382820.1">
    <property type="protein sequence ID" value="TraesARI4B03G02382820.1"/>
    <property type="gene ID" value="TraesARI4B03G02382820"/>
</dbReference>
<dbReference type="GeneID" id="123095005"/>
<feature type="region of interest" description="Disordered" evidence="1">
    <location>
        <begin position="174"/>
        <end position="220"/>
    </location>
</feature>
<dbReference type="Proteomes" id="UP000019116">
    <property type="component" value="Chromosome 4B"/>
</dbReference>
<evidence type="ECO:0000256" key="1">
    <source>
        <dbReference type="SAM" id="MobiDB-lite"/>
    </source>
</evidence>
<gene>
    <name evidence="3" type="primary">LOC123095005</name>
</gene>
<dbReference type="Gramene" id="TraesWEE_scaffold_030442_01G000100.1">
    <property type="protein sequence ID" value="TraesWEE_scaffold_030442_01G000100.1"/>
    <property type="gene ID" value="TraesWEE_scaffold_030442_01G000100"/>
</dbReference>
<keyword evidence="2" id="KW-0732">Signal</keyword>
<dbReference type="Gramene" id="TraesPARA_EIv1.0_1368110.1">
    <property type="protein sequence ID" value="TraesPARA_EIv1.0_1368110.1.CDS"/>
    <property type="gene ID" value="TraesPARA_EIv1.0_1368110"/>
</dbReference>
<dbReference type="EnsemblPlants" id="TraesCS4B02G226000.1">
    <property type="protein sequence ID" value="TraesCS4B02G226000.1"/>
    <property type="gene ID" value="TraesCS4B02G226000"/>
</dbReference>
<dbReference type="Gramene" id="TraesCLE_scaffold_051302_01G000100.1">
    <property type="protein sequence ID" value="TraesCLE_scaffold_051302_01G000100.1"/>
    <property type="gene ID" value="TraesCLE_scaffold_051302_01G000100"/>
</dbReference>
<evidence type="ECO:0000313" key="4">
    <source>
        <dbReference type="Proteomes" id="UP000019116"/>
    </source>
</evidence>
<reference evidence="3" key="1">
    <citation type="submission" date="2018-08" db="EMBL/GenBank/DDBJ databases">
        <authorList>
            <person name="Rossello M."/>
        </authorList>
    </citation>
    <scope>NUCLEOTIDE SEQUENCE [LARGE SCALE GENOMIC DNA]</scope>
    <source>
        <strain evidence="3">cv. Chinese Spring</strain>
    </source>
</reference>
<reference evidence="3" key="2">
    <citation type="submission" date="2018-10" db="UniProtKB">
        <authorList>
            <consortium name="EnsemblPlants"/>
        </authorList>
    </citation>
    <scope>IDENTIFICATION</scope>
</reference>
<dbReference type="OMA" id="CKTHNGD"/>
<feature type="signal peptide" evidence="2">
    <location>
        <begin position="1"/>
        <end position="24"/>
    </location>
</feature>
<dbReference type="Gramene" id="TraesJAG4B03G02343540.1">
    <property type="protein sequence ID" value="TraesJAG4B03G02343540.1"/>
    <property type="gene ID" value="TraesJAG4B03G02343540"/>
</dbReference>
<dbReference type="PANTHER" id="PTHR33935">
    <property type="entry name" value="OS10G0148100 PROTEIN"/>
    <property type="match status" value="1"/>
</dbReference>
<dbReference type="Gramene" id="TraesNOR4B03G02362760.1">
    <property type="protein sequence ID" value="TraesNOR4B03G02362760.1"/>
    <property type="gene ID" value="TraesNOR4B03G02362760"/>
</dbReference>
<evidence type="ECO:0008006" key="5">
    <source>
        <dbReference type="Google" id="ProtNLM"/>
    </source>
</evidence>
<dbReference type="AlphaFoldDB" id="A0A3B6IT01"/>
<proteinExistence type="predicted"/>
<dbReference type="Gramene" id="TraesROB_scaffold_020962_01G000100.1">
    <property type="protein sequence ID" value="TraesROB_scaffold_020962_01G000100.1"/>
    <property type="gene ID" value="TraesROB_scaffold_020962_01G000100"/>
</dbReference>
<dbReference type="OrthoDB" id="692967at2759"/>
<dbReference type="PANTHER" id="PTHR33935:SF2">
    <property type="entry name" value="OS03G0245200 PROTEIN"/>
    <property type="match status" value="1"/>
</dbReference>
<dbReference type="RefSeq" id="XP_044372779.1">
    <property type="nucleotide sequence ID" value="XM_044516844.1"/>
</dbReference>
<dbReference type="Gramene" id="TraesSTA4B03G02340050.1">
    <property type="protein sequence ID" value="TraesSTA4B03G02340050.1"/>
    <property type="gene ID" value="TraesSTA4B03G02340050"/>
</dbReference>
<dbReference type="Gramene" id="TraesCS4B03G0619000.1">
    <property type="protein sequence ID" value="TraesCS4B03G0619000.1.CDS"/>
    <property type="gene ID" value="TraesCS4B03G0619000"/>
</dbReference>
<dbReference type="Gramene" id="TraesMAC4B03G02345270.1">
    <property type="protein sequence ID" value="TraesMAC4B03G02345270.1"/>
    <property type="gene ID" value="TraesMAC4B03G02345270"/>
</dbReference>
<organism evidence="3">
    <name type="scientific">Triticum aestivum</name>
    <name type="common">Wheat</name>
    <dbReference type="NCBI Taxonomy" id="4565"/>
    <lineage>
        <taxon>Eukaryota</taxon>
        <taxon>Viridiplantae</taxon>
        <taxon>Streptophyta</taxon>
        <taxon>Embryophyta</taxon>
        <taxon>Tracheophyta</taxon>
        <taxon>Spermatophyta</taxon>
        <taxon>Magnoliopsida</taxon>
        <taxon>Liliopsida</taxon>
        <taxon>Poales</taxon>
        <taxon>Poaceae</taxon>
        <taxon>BOP clade</taxon>
        <taxon>Pooideae</taxon>
        <taxon>Triticodae</taxon>
        <taxon>Triticeae</taxon>
        <taxon>Triticinae</taxon>
        <taxon>Triticum</taxon>
    </lineage>
</organism>
<dbReference type="Gramene" id="TraesSYM4B03G02372260.1">
    <property type="protein sequence ID" value="TraesSYM4B03G02372260.1"/>
    <property type="gene ID" value="TraesSYM4B03G02372260"/>
</dbReference>
<dbReference type="Gramene" id="TraesCS4B02G226000.1">
    <property type="protein sequence ID" value="TraesCS4B02G226000.1"/>
    <property type="gene ID" value="TraesCS4B02G226000"/>
</dbReference>
<dbReference type="Pfam" id="PF01190">
    <property type="entry name" value="Pollen_Ole_e_1"/>
    <property type="match status" value="1"/>
</dbReference>
<sequence>MALLPRRFLFGVCAVVLVIGLANSVHGEAAPVVVGLARCSDCTRKNMNTEAAFKGLQAAVKCKNGEGEYESKAAGHVDNSGAFSVPLNVGLVGDDGELKQDCFAQLHSASGAPCPGQEPSKIIAARPGRDGQTTFVALAGEVHRPLAECASAFLCHPLHNHHLAVFHKPVIVRPKPDHYHDHDHDHGHDHDHDHHHDQDLPPAVNKPPTTPVYTPTMPTPTPIYHPTAQRDAVTEPQLFKKMLLFLKKLPFFPPAKQSGKP</sequence>
<evidence type="ECO:0000256" key="2">
    <source>
        <dbReference type="SAM" id="SignalP"/>
    </source>
</evidence>
<dbReference type="Gramene" id="TraesRN4B0100643700.1">
    <property type="protein sequence ID" value="TraesRN4B0100643700.1"/>
    <property type="gene ID" value="TraesRN4B0100643700"/>
</dbReference>
<protein>
    <recommendedName>
        <fullName evidence="5">Proline-rich protein</fullName>
    </recommendedName>
</protein>
<feature type="compositionally biased region" description="Basic and acidic residues" evidence="1">
    <location>
        <begin position="174"/>
        <end position="199"/>
    </location>
</feature>
<accession>A0A3B6IT01</accession>
<dbReference type="KEGG" id="taes:123095005"/>
<keyword evidence="4" id="KW-1185">Reference proteome</keyword>
<dbReference type="Gramene" id="TraesLAC4B03G02298940.1">
    <property type="protein sequence ID" value="TraesLAC4B03G02298940.1"/>
    <property type="gene ID" value="TraesLAC4B03G02298940"/>
</dbReference>
<dbReference type="PaxDb" id="4565-Traes_4BL_E1444F579.1"/>